<dbReference type="Proteomes" id="UP000825729">
    <property type="component" value="Unassembled WGS sequence"/>
</dbReference>
<evidence type="ECO:0000313" key="3">
    <source>
        <dbReference type="Proteomes" id="UP000825729"/>
    </source>
</evidence>
<feature type="compositionally biased region" description="Low complexity" evidence="1">
    <location>
        <begin position="22"/>
        <end position="39"/>
    </location>
</feature>
<organism evidence="2 3">
    <name type="scientific">Aristolochia fimbriata</name>
    <name type="common">White veined hardy Dutchman's pipe vine</name>
    <dbReference type="NCBI Taxonomy" id="158543"/>
    <lineage>
        <taxon>Eukaryota</taxon>
        <taxon>Viridiplantae</taxon>
        <taxon>Streptophyta</taxon>
        <taxon>Embryophyta</taxon>
        <taxon>Tracheophyta</taxon>
        <taxon>Spermatophyta</taxon>
        <taxon>Magnoliopsida</taxon>
        <taxon>Magnoliidae</taxon>
        <taxon>Piperales</taxon>
        <taxon>Aristolochiaceae</taxon>
        <taxon>Aristolochia</taxon>
    </lineage>
</organism>
<gene>
    <name evidence="2" type="ORF">H6P81_020632</name>
</gene>
<evidence type="ECO:0000313" key="2">
    <source>
        <dbReference type="EMBL" id="KAG9440467.1"/>
    </source>
</evidence>
<protein>
    <submittedName>
        <fullName evidence="2">Uncharacterized protein</fullName>
    </submittedName>
</protein>
<sequence>MAPASSYVTENIEKGGGWPGASSTCPRSSSSSSSYMSHSLTPFSTSGIPTDYYPGFIFGIARSNSKICISCTSEPANDEDVPQCLCLGEVT</sequence>
<keyword evidence="3" id="KW-1185">Reference proteome</keyword>
<feature type="region of interest" description="Disordered" evidence="1">
    <location>
        <begin position="1"/>
        <end position="46"/>
    </location>
</feature>
<evidence type="ECO:0000256" key="1">
    <source>
        <dbReference type="SAM" id="MobiDB-lite"/>
    </source>
</evidence>
<dbReference type="EMBL" id="JAINDJ010000008">
    <property type="protein sequence ID" value="KAG9440467.1"/>
    <property type="molecule type" value="Genomic_DNA"/>
</dbReference>
<accession>A0AAV7DUY8</accession>
<comment type="caution">
    <text evidence="2">The sequence shown here is derived from an EMBL/GenBank/DDBJ whole genome shotgun (WGS) entry which is preliminary data.</text>
</comment>
<reference evidence="2 3" key="1">
    <citation type="submission" date="2021-07" db="EMBL/GenBank/DDBJ databases">
        <title>The Aristolochia fimbriata genome: insights into angiosperm evolution, floral development and chemical biosynthesis.</title>
        <authorList>
            <person name="Jiao Y."/>
        </authorList>
    </citation>
    <scope>NUCLEOTIDE SEQUENCE [LARGE SCALE GENOMIC DNA]</scope>
    <source>
        <strain evidence="2">IBCAS-2021</strain>
        <tissue evidence="2">Leaf</tissue>
    </source>
</reference>
<proteinExistence type="predicted"/>
<dbReference type="AlphaFoldDB" id="A0AAV7DUY8"/>
<name>A0AAV7DUY8_ARIFI</name>